<dbReference type="PANTHER" id="PTHR43283">
    <property type="entry name" value="BETA-LACTAMASE-RELATED"/>
    <property type="match status" value="1"/>
</dbReference>
<dbReference type="InterPro" id="IPR050789">
    <property type="entry name" value="Diverse_Enzym_Activities"/>
</dbReference>
<evidence type="ECO:0000256" key="1">
    <source>
        <dbReference type="SAM" id="SignalP"/>
    </source>
</evidence>
<accession>A0A0F5VFJ7</accession>
<feature type="domain" description="Beta-lactamase-related" evidence="2">
    <location>
        <begin position="95"/>
        <end position="397"/>
    </location>
</feature>
<gene>
    <name evidence="3" type="ORF">KY46_07600</name>
</gene>
<evidence type="ECO:0000259" key="2">
    <source>
        <dbReference type="Pfam" id="PF00144"/>
    </source>
</evidence>
<reference evidence="3 4" key="1">
    <citation type="submission" date="2014-12" db="EMBL/GenBank/DDBJ databases">
        <title>Mercury Reductase activity and rhizosphere competence traits in the genome of root associated Photobacterium halotolerans MELD1.</title>
        <authorList>
            <person name="Mathew D.C."/>
            <person name="Huang C.-C."/>
        </authorList>
    </citation>
    <scope>NUCLEOTIDE SEQUENCE [LARGE SCALE GENOMIC DNA]</scope>
    <source>
        <strain evidence="3 4">MELD1</strain>
    </source>
</reference>
<sequence length="419" mass="46476">MRSFSLLALCCLSQTASAATTSPAMVGFPPAADSQVTFKNYRQQGKSDWAYNNISAVYNTVMMPRGQGVYPLPSVALLSDEDKANIQRVFEGNQSDSVIIMKDGKIALESYFGQAGPSRHHIWFSMTKSLTSAAFGILMEQGKVSLDASPADYIPELKGTGFERVTVQNLLNHSTGIDLKETYTDLNSPFLKYYAPALNLAYIPGGRDAQPENTPVYGVYDFIAHYIQPDSKVTPGEVFDYNSANADVLGWIIARVSGMPLNEFIEQHIWQKLGTEHDALMAVDRAYMPVATGGMVTTLRDMARFGQMIMQGGTFNGQQVISKDWISQITQISEKQKQKMAANPKYQDAGWQAYHNMWWILDAQNGEFAATGIHGQTLYINTRNKVVAAFFSHHETASNPFSARFKDKLSVVRQIANKI</sequence>
<dbReference type="EMBL" id="JWYV01000004">
    <property type="protein sequence ID" value="KKD00562.1"/>
    <property type="molecule type" value="Genomic_DNA"/>
</dbReference>
<comment type="caution">
    <text evidence="3">The sequence shown here is derived from an EMBL/GenBank/DDBJ whole genome shotgun (WGS) entry which is preliminary data.</text>
</comment>
<proteinExistence type="predicted"/>
<keyword evidence="1" id="KW-0732">Signal</keyword>
<dbReference type="SUPFAM" id="SSF56601">
    <property type="entry name" value="beta-lactamase/transpeptidase-like"/>
    <property type="match status" value="1"/>
</dbReference>
<organism evidence="3 4">
    <name type="scientific">Photobacterium halotolerans</name>
    <dbReference type="NCBI Taxonomy" id="265726"/>
    <lineage>
        <taxon>Bacteria</taxon>
        <taxon>Pseudomonadati</taxon>
        <taxon>Pseudomonadota</taxon>
        <taxon>Gammaproteobacteria</taxon>
        <taxon>Vibrionales</taxon>
        <taxon>Vibrionaceae</taxon>
        <taxon>Photobacterium</taxon>
    </lineage>
</organism>
<dbReference type="PATRIC" id="fig|265726.11.peg.3586"/>
<feature type="chain" id="PRO_5002496005" description="Beta-lactamase-related domain-containing protein" evidence="1">
    <location>
        <begin position="19"/>
        <end position="419"/>
    </location>
</feature>
<dbReference type="Gene3D" id="3.40.710.10">
    <property type="entry name" value="DD-peptidase/beta-lactamase superfamily"/>
    <property type="match status" value="1"/>
</dbReference>
<dbReference type="PANTHER" id="PTHR43283:SF7">
    <property type="entry name" value="BETA-LACTAMASE-RELATED DOMAIN-CONTAINING PROTEIN"/>
    <property type="match status" value="1"/>
</dbReference>
<dbReference type="Proteomes" id="UP000033633">
    <property type="component" value="Unassembled WGS sequence"/>
</dbReference>
<dbReference type="STRING" id="265726.KY46_07600"/>
<name>A0A0F5VFJ7_9GAMM</name>
<protein>
    <recommendedName>
        <fullName evidence="2">Beta-lactamase-related domain-containing protein</fullName>
    </recommendedName>
</protein>
<dbReference type="Pfam" id="PF00144">
    <property type="entry name" value="Beta-lactamase"/>
    <property type="match status" value="1"/>
</dbReference>
<evidence type="ECO:0000313" key="4">
    <source>
        <dbReference type="Proteomes" id="UP000033633"/>
    </source>
</evidence>
<dbReference type="InterPro" id="IPR012338">
    <property type="entry name" value="Beta-lactam/transpept-like"/>
</dbReference>
<keyword evidence="4" id="KW-1185">Reference proteome</keyword>
<dbReference type="AlphaFoldDB" id="A0A0F5VFJ7"/>
<dbReference type="InterPro" id="IPR001466">
    <property type="entry name" value="Beta-lactam-related"/>
</dbReference>
<feature type="signal peptide" evidence="1">
    <location>
        <begin position="1"/>
        <end position="18"/>
    </location>
</feature>
<evidence type="ECO:0000313" key="3">
    <source>
        <dbReference type="EMBL" id="KKD00562.1"/>
    </source>
</evidence>